<dbReference type="KEGG" id="bbel:109465748"/>
<evidence type="ECO:0000256" key="2">
    <source>
        <dbReference type="ARBA" id="ARBA00004514"/>
    </source>
</evidence>
<evidence type="ECO:0000313" key="41">
    <source>
        <dbReference type="RefSeq" id="XP_019618726.1"/>
    </source>
</evidence>
<dbReference type="Pfam" id="PF02877">
    <property type="entry name" value="PARP_reg"/>
    <property type="match status" value="1"/>
</dbReference>
<feature type="region of interest" description="Disordered" evidence="34">
    <location>
        <begin position="211"/>
        <end position="236"/>
    </location>
</feature>
<comment type="catalytic activity">
    <reaction evidence="28 32">
        <text>NAD(+) + (ADP-D-ribosyl)n-acceptor = nicotinamide + (ADP-D-ribosyl)n+1-acceptor + H(+).</text>
        <dbReference type="EC" id="2.4.2.30"/>
    </reaction>
</comment>
<dbReference type="FunFam" id="1.10.20.130:FF:000001">
    <property type="entry name" value="Poly [ADP-ribose] polymerase"/>
    <property type="match status" value="1"/>
</dbReference>
<dbReference type="GO" id="GO:0008270">
    <property type="term" value="F:zinc ion binding"/>
    <property type="evidence" value="ECO:0007669"/>
    <property type="project" value="UniProtKB-KW"/>
</dbReference>
<evidence type="ECO:0000256" key="24">
    <source>
        <dbReference type="ARBA" id="ARBA00023242"/>
    </source>
</evidence>
<feature type="domain" description="PARP-type" evidence="35">
    <location>
        <begin position="22"/>
        <end position="100"/>
    </location>
</feature>
<dbReference type="InterPro" id="IPR012982">
    <property type="entry name" value="PARP1-like_PADR1_Zn_ribbon"/>
</dbReference>
<evidence type="ECO:0000256" key="4">
    <source>
        <dbReference type="ARBA" id="ARBA00022454"/>
    </source>
</evidence>
<evidence type="ECO:0000256" key="16">
    <source>
        <dbReference type="ARBA" id="ARBA00022771"/>
    </source>
</evidence>
<dbReference type="Gene3D" id="1.10.20.130">
    <property type="match status" value="1"/>
</dbReference>
<evidence type="ECO:0000256" key="30">
    <source>
        <dbReference type="ARBA" id="ARBA00048339"/>
    </source>
</evidence>
<keyword evidence="11" id="KW-0548">Nucleotidyltransferase</keyword>
<dbReference type="InterPro" id="IPR001357">
    <property type="entry name" value="BRCT_dom"/>
</dbReference>
<evidence type="ECO:0000256" key="31">
    <source>
        <dbReference type="ARBA" id="ARBA00048575"/>
    </source>
</evidence>
<dbReference type="FunFam" id="3.40.50.10190:FF:000051">
    <property type="entry name" value="Poly [ADP-ribose] polymerase"/>
    <property type="match status" value="1"/>
</dbReference>
<dbReference type="SMART" id="SM01336">
    <property type="entry name" value="zf-PARP"/>
    <property type="match status" value="2"/>
</dbReference>
<evidence type="ECO:0000259" key="35">
    <source>
        <dbReference type="PROSITE" id="PS50064"/>
    </source>
</evidence>
<evidence type="ECO:0000256" key="14">
    <source>
        <dbReference type="ARBA" id="ARBA00022763"/>
    </source>
</evidence>
<evidence type="ECO:0000256" key="27">
    <source>
        <dbReference type="ARBA" id="ARBA00024347"/>
    </source>
</evidence>
<evidence type="ECO:0000256" key="29">
    <source>
        <dbReference type="ARBA" id="ARBA00048241"/>
    </source>
</evidence>
<dbReference type="GO" id="GO:0051287">
    <property type="term" value="F:NAD binding"/>
    <property type="evidence" value="ECO:0007669"/>
    <property type="project" value="UniProtKB-UniRule"/>
</dbReference>
<evidence type="ECO:0000256" key="18">
    <source>
        <dbReference type="ARBA" id="ARBA00022859"/>
    </source>
</evidence>
<evidence type="ECO:0000256" key="8">
    <source>
        <dbReference type="ARBA" id="ARBA00022588"/>
    </source>
</evidence>
<evidence type="ECO:0000256" key="22">
    <source>
        <dbReference type="ARBA" id="ARBA00023163"/>
    </source>
</evidence>
<dbReference type="PANTHER" id="PTHR10459:SF112">
    <property type="entry name" value="POLY [ADP-RIBOSE] POLYMERASE 1"/>
    <property type="match status" value="1"/>
</dbReference>
<feature type="domain" description="WGR" evidence="39">
    <location>
        <begin position="530"/>
        <end position="626"/>
    </location>
</feature>
<accession>A0A6P4YNH0</accession>
<dbReference type="GO" id="GO:0006302">
    <property type="term" value="P:double-strand break repair"/>
    <property type="evidence" value="ECO:0007669"/>
    <property type="project" value="TreeGrafter"/>
</dbReference>
<dbReference type="InterPro" id="IPR036930">
    <property type="entry name" value="WGR_dom_sf"/>
</dbReference>
<dbReference type="InterPro" id="IPR012317">
    <property type="entry name" value="Poly(ADP-ribose)pol_cat_dom"/>
</dbReference>
<feature type="domain" description="PARP alpha-helical" evidence="38">
    <location>
        <begin position="650"/>
        <end position="767"/>
    </location>
</feature>
<evidence type="ECO:0000256" key="34">
    <source>
        <dbReference type="SAM" id="MobiDB-lite"/>
    </source>
</evidence>
<dbReference type="PROSITE" id="PS51059">
    <property type="entry name" value="PARP_CATALYTIC"/>
    <property type="match status" value="1"/>
</dbReference>
<reference evidence="41" key="1">
    <citation type="submission" date="2025-08" db="UniProtKB">
        <authorList>
            <consortium name="RefSeq"/>
        </authorList>
    </citation>
    <scope>IDENTIFICATION</scope>
    <source>
        <tissue evidence="41">Gonad</tissue>
    </source>
</reference>
<dbReference type="Pfam" id="PF21728">
    <property type="entry name" value="PADR1_N"/>
    <property type="match status" value="1"/>
</dbReference>
<evidence type="ECO:0000256" key="26">
    <source>
        <dbReference type="ARBA" id="ARBA00024164"/>
    </source>
</evidence>
<evidence type="ECO:0000256" key="33">
    <source>
        <dbReference type="RuleBase" id="RU362114"/>
    </source>
</evidence>
<keyword evidence="12 32" id="KW-0479">Metal-binding</keyword>
<dbReference type="GO" id="GO:0005730">
    <property type="term" value="C:nucleolus"/>
    <property type="evidence" value="ECO:0007669"/>
    <property type="project" value="UniProtKB-SubCell"/>
</dbReference>
<dbReference type="InterPro" id="IPR036957">
    <property type="entry name" value="Znf_PARP_sf"/>
</dbReference>
<evidence type="ECO:0000256" key="23">
    <source>
        <dbReference type="ARBA" id="ARBA00023204"/>
    </source>
</evidence>
<comment type="subcellular location">
    <subcellularLocation>
        <location evidence="1">Chromosome</location>
    </subcellularLocation>
    <subcellularLocation>
        <location evidence="2">Cytoplasm</location>
        <location evidence="2">Cytosol</location>
    </subcellularLocation>
    <subcellularLocation>
        <location evidence="3">Nucleus</location>
        <location evidence="3">Nucleolus</location>
    </subcellularLocation>
</comment>
<dbReference type="RefSeq" id="XP_019618726.1">
    <property type="nucleotide sequence ID" value="XM_019763167.1"/>
</dbReference>
<keyword evidence="18" id="KW-0391">Immunity</keyword>
<dbReference type="AlphaFoldDB" id="A0A6P4YNH0"/>
<evidence type="ECO:0000256" key="9">
    <source>
        <dbReference type="ARBA" id="ARBA00022676"/>
    </source>
</evidence>
<keyword evidence="15" id="KW-0013">ADP-ribosylation</keyword>
<evidence type="ECO:0000256" key="32">
    <source>
        <dbReference type="PIRNR" id="PIRNR000489"/>
    </source>
</evidence>
<dbReference type="InterPro" id="IPR008893">
    <property type="entry name" value="WGR_domain"/>
</dbReference>
<dbReference type="Pfam" id="PF00645">
    <property type="entry name" value="zf-PARP"/>
    <property type="match status" value="2"/>
</dbReference>
<dbReference type="OrthoDB" id="429950at2759"/>
<dbReference type="GO" id="GO:1990404">
    <property type="term" value="F:NAD+-protein mono-ADP-ribosyltransferase activity"/>
    <property type="evidence" value="ECO:0007669"/>
    <property type="project" value="TreeGrafter"/>
</dbReference>
<evidence type="ECO:0000256" key="1">
    <source>
        <dbReference type="ARBA" id="ARBA00004286"/>
    </source>
</evidence>
<evidence type="ECO:0000256" key="15">
    <source>
        <dbReference type="ARBA" id="ARBA00022765"/>
    </source>
</evidence>
<keyword evidence="9 32" id="KW-0328">Glycosyltransferase</keyword>
<evidence type="ECO:0000256" key="6">
    <source>
        <dbReference type="ARBA" id="ARBA00022499"/>
    </source>
</evidence>
<keyword evidence="24 32" id="KW-0539">Nucleus</keyword>
<dbReference type="SUPFAM" id="SSF142921">
    <property type="entry name" value="WGR domain-like"/>
    <property type="match status" value="1"/>
</dbReference>
<dbReference type="Gene3D" id="3.30.1740.10">
    <property type="entry name" value="Zinc finger, PARP-type"/>
    <property type="match status" value="2"/>
</dbReference>
<proteinExistence type="inferred from homology"/>
<comment type="catalytic activity">
    <reaction evidence="29">
        <text>L-histidyl-[protein] + NAD(+) = N(tele)-(ADP-D-ribosyl)-L-histidyl-[protein] + nicotinamide + H(+)</text>
        <dbReference type="Rhea" id="RHEA:72071"/>
        <dbReference type="Rhea" id="RHEA-COMP:9745"/>
        <dbReference type="Rhea" id="RHEA-COMP:18085"/>
        <dbReference type="ChEBI" id="CHEBI:15378"/>
        <dbReference type="ChEBI" id="CHEBI:17154"/>
        <dbReference type="ChEBI" id="CHEBI:29979"/>
        <dbReference type="ChEBI" id="CHEBI:57540"/>
        <dbReference type="ChEBI" id="CHEBI:191398"/>
    </reaction>
    <physiologicalReaction direction="left-to-right" evidence="29">
        <dbReference type="Rhea" id="RHEA:72072"/>
    </physiologicalReaction>
</comment>
<dbReference type="PANTHER" id="PTHR10459">
    <property type="entry name" value="DNA LIGASE"/>
    <property type="match status" value="1"/>
</dbReference>
<evidence type="ECO:0000256" key="25">
    <source>
        <dbReference type="ARBA" id="ARBA00024159"/>
    </source>
</evidence>
<name>A0A6P4YNH0_BRABE</name>
<evidence type="ECO:0000256" key="20">
    <source>
        <dbReference type="ARBA" id="ARBA00023027"/>
    </source>
</evidence>
<dbReference type="Pfam" id="PF08063">
    <property type="entry name" value="Zn_ribbon_PADR1"/>
    <property type="match status" value="1"/>
</dbReference>
<dbReference type="EC" id="2.4.2.30" evidence="32"/>
<keyword evidence="19" id="KW-0805">Transcription regulation</keyword>
<keyword evidence="10 32" id="KW-0808">Transferase</keyword>
<dbReference type="PIRSF" id="PIRSF000489">
    <property type="entry name" value="NAD_ADPRT"/>
    <property type="match status" value="1"/>
</dbReference>
<dbReference type="GO" id="GO:0045087">
    <property type="term" value="P:innate immune response"/>
    <property type="evidence" value="ECO:0007669"/>
    <property type="project" value="UniProtKB-KW"/>
</dbReference>
<dbReference type="Gene3D" id="3.90.228.10">
    <property type="match status" value="1"/>
</dbReference>
<keyword evidence="20 32" id="KW-0520">NAD</keyword>
<dbReference type="PROSITE" id="PS52007">
    <property type="entry name" value="PADR1"/>
    <property type="match status" value="1"/>
</dbReference>
<feature type="domain" description="PARP-type" evidence="35">
    <location>
        <begin position="124"/>
        <end position="212"/>
    </location>
</feature>
<dbReference type="FunFam" id="3.90.228.10:FF:000002">
    <property type="entry name" value="Poly [ADP-ribose] polymerase"/>
    <property type="match status" value="1"/>
</dbReference>
<dbReference type="Gene3D" id="3.40.50.10190">
    <property type="entry name" value="BRCT domain"/>
    <property type="match status" value="1"/>
</dbReference>
<comment type="catalytic activity">
    <reaction evidence="30">
        <text>L-tyrosyl-[protein] + NAD(+) = O-(ADP-D-ribosyl)-L-tyrosyl-[protein] + nicotinamide + H(+)</text>
        <dbReference type="Rhea" id="RHEA:58236"/>
        <dbReference type="Rhea" id="RHEA-COMP:10136"/>
        <dbReference type="Rhea" id="RHEA-COMP:15092"/>
        <dbReference type="ChEBI" id="CHEBI:15378"/>
        <dbReference type="ChEBI" id="CHEBI:17154"/>
        <dbReference type="ChEBI" id="CHEBI:46858"/>
        <dbReference type="ChEBI" id="CHEBI:57540"/>
        <dbReference type="ChEBI" id="CHEBI:142557"/>
    </reaction>
    <physiologicalReaction direction="left-to-right" evidence="30">
        <dbReference type="Rhea" id="RHEA:58237"/>
    </physiologicalReaction>
</comment>
<dbReference type="PROSITE" id="PS50172">
    <property type="entry name" value="BRCT"/>
    <property type="match status" value="1"/>
</dbReference>
<evidence type="ECO:0000256" key="21">
    <source>
        <dbReference type="ARBA" id="ARBA00023125"/>
    </source>
</evidence>
<feature type="domain" description="BRCT" evidence="36">
    <location>
        <begin position="383"/>
        <end position="459"/>
    </location>
</feature>
<dbReference type="Gene3D" id="2.20.25.630">
    <property type="match status" value="1"/>
</dbReference>
<keyword evidence="6" id="KW-1017">Isopeptide bond</keyword>
<feature type="region of interest" description="Disordered" evidence="34">
    <location>
        <begin position="487"/>
        <end position="506"/>
    </location>
</feature>
<sequence length="1002" mass="111456">MLAYRVQEAAKISMADDEGKAYKAEYAKSNRASCKLCKGNITKDSLRLARMVQSPHFDGKVPNWFHYSCFFKKCKPSSTVEFSGVTGLRWDDQEKLKKTIGGEGSSAGADAGGDEVDAPGVQVFSVEYAKSNRSACRGCSEKIDKGLVRISKKVDEGDQWGPKDLWHHVDCFVEKREELGFTTDMAPSVIQGYKKLSKDDQDILVKKLGSGTTGKRKAKGSNGAAAKKVKAEETEEEKKLKEQSKLVWKIRDELSKSMENSDLKELLLANDQDIPSGESALLDRLSDGMAFGALQRCPECKHGQLFYRSDGYHCSGNLTEWTKCIYTTREPKRKKWIIPDDLKEEVPFLKKFKSKVAARVFSAAHVAAASESTDSFSSSSRADEKKPLHHVKVVLGKTTKSKAEMTKAIEKLGGTVASKVDSTVACVISSKEDVQKMSKKIKDAKAADVHVVSEDFVTDVEKGGAALLIMQKSIASWGSDPHSRIATVEEKPSKSKSKSKYEEMESGTKKLKMMVKGGAAVDPDSGIEHSAHVLEDKGKVYNAVLGLVDLVRGTNSYYKLQVLEADKGNRWYVFRAWGRVGTTVGGNKLETFHSRQGALEQFLNLYEEKTGNEFGTKNFVKYPKRFYPLDIDYGQEEEDLQKLKIKPGSKSTLAREVQEIIQMIFDIESMKKAMVEFEIDLKKMPLGKLSRKQIESAYSVLTELNGILTGERSATRILDASNRFYTLIPHDFGMKKPPMLDNEEVIKAKTTMLDNLLEIEVAYNLLKSGDDGEGKDPIDAHYEKLKCKMEVVEKASDEFAMVQEYVKNTHAKTHSHYTLEVEELFKIAREGEASRYRPFQQLHNRQLLWHGSRVTNYAGILSQGLRIAPPEAPVTGYMFGKGLYFADMVSKSANYCATSTASPTGLLLLCEVALGNMYERKHAEYVSKLPKGMHSTKGLGATGPDPGATKTLPNGTQVPIGHGVPSGVSGSSLLYNEYIVYDVAQVEMKYLIRMKFNYKSLW</sequence>
<evidence type="ECO:0000259" key="36">
    <source>
        <dbReference type="PROSITE" id="PS50172"/>
    </source>
</evidence>
<evidence type="ECO:0000256" key="7">
    <source>
        <dbReference type="ARBA" id="ARBA00022533"/>
    </source>
</evidence>
<evidence type="ECO:0000256" key="12">
    <source>
        <dbReference type="ARBA" id="ARBA00022723"/>
    </source>
</evidence>
<keyword evidence="16" id="KW-0863">Zinc-finger</keyword>
<keyword evidence="21 32" id="KW-0238">DNA-binding</keyword>
<dbReference type="SMART" id="SM01335">
    <property type="entry name" value="PADR1"/>
    <property type="match status" value="1"/>
</dbReference>
<evidence type="ECO:0000256" key="17">
    <source>
        <dbReference type="ARBA" id="ARBA00022833"/>
    </source>
</evidence>
<gene>
    <name evidence="41" type="primary">LOC109465748</name>
</gene>
<comment type="similarity">
    <text evidence="27">Belongs to the ARTD/PARP family.</text>
</comment>
<keyword evidence="7" id="KW-0021">Allosteric enzyme</keyword>
<dbReference type="SUPFAM" id="SSF52113">
    <property type="entry name" value="BRCT domain"/>
    <property type="match status" value="1"/>
</dbReference>
<keyword evidence="4" id="KW-0158">Chromosome</keyword>
<dbReference type="PROSITE" id="PS50064">
    <property type="entry name" value="ZF_PARP_2"/>
    <property type="match status" value="2"/>
</dbReference>
<dbReference type="GO" id="GO:0005829">
    <property type="term" value="C:cytosol"/>
    <property type="evidence" value="ECO:0007669"/>
    <property type="project" value="UniProtKB-SubCell"/>
</dbReference>
<keyword evidence="13" id="KW-0677">Repeat</keyword>
<dbReference type="InterPro" id="IPR036420">
    <property type="entry name" value="BRCT_dom_sf"/>
</dbReference>
<dbReference type="InterPro" id="IPR008288">
    <property type="entry name" value="PARP"/>
</dbReference>
<dbReference type="InterPro" id="IPR049296">
    <property type="entry name" value="PARP1-like_PADR1_N"/>
</dbReference>
<feature type="region of interest" description="Disordered" evidence="34">
    <location>
        <begin position="936"/>
        <end position="956"/>
    </location>
</feature>
<comment type="catalytic activity">
    <reaction evidence="26">
        <text>L-aspartyl-[protein] + NAD(+) = 4-O-(ADP-D-ribosyl)-L-aspartyl-[protein] + nicotinamide</text>
        <dbReference type="Rhea" id="RHEA:54424"/>
        <dbReference type="Rhea" id="RHEA-COMP:9867"/>
        <dbReference type="Rhea" id="RHEA-COMP:13832"/>
        <dbReference type="ChEBI" id="CHEBI:17154"/>
        <dbReference type="ChEBI" id="CHEBI:29961"/>
        <dbReference type="ChEBI" id="CHEBI:57540"/>
        <dbReference type="ChEBI" id="CHEBI:138102"/>
    </reaction>
    <physiologicalReaction direction="left-to-right" evidence="26">
        <dbReference type="Rhea" id="RHEA:54425"/>
    </physiologicalReaction>
</comment>
<dbReference type="CDD" id="cd01437">
    <property type="entry name" value="parp_like"/>
    <property type="match status" value="1"/>
</dbReference>
<dbReference type="SUPFAM" id="SSF57716">
    <property type="entry name" value="Glucocorticoid receptor-like (DNA-binding domain)"/>
    <property type="match status" value="2"/>
</dbReference>
<evidence type="ECO:0000256" key="3">
    <source>
        <dbReference type="ARBA" id="ARBA00004604"/>
    </source>
</evidence>
<evidence type="ECO:0000256" key="11">
    <source>
        <dbReference type="ARBA" id="ARBA00022695"/>
    </source>
</evidence>
<comment type="catalytic activity">
    <reaction evidence="25">
        <text>L-glutamyl-[protein] + NAD(+) = 5-O-(ADP-D-ribosyl)-L-glutamyl-[protein] + nicotinamide</text>
        <dbReference type="Rhea" id="RHEA:58224"/>
        <dbReference type="Rhea" id="RHEA-COMP:10208"/>
        <dbReference type="Rhea" id="RHEA-COMP:15089"/>
        <dbReference type="ChEBI" id="CHEBI:17154"/>
        <dbReference type="ChEBI" id="CHEBI:29973"/>
        <dbReference type="ChEBI" id="CHEBI:57540"/>
        <dbReference type="ChEBI" id="CHEBI:142540"/>
    </reaction>
    <physiologicalReaction direction="left-to-right" evidence="25">
        <dbReference type="Rhea" id="RHEA:58225"/>
    </physiologicalReaction>
</comment>
<dbReference type="Pfam" id="PF05406">
    <property type="entry name" value="WGR"/>
    <property type="match status" value="1"/>
</dbReference>
<dbReference type="SMART" id="SM00292">
    <property type="entry name" value="BRCT"/>
    <property type="match status" value="1"/>
</dbReference>
<dbReference type="PROSITE" id="PS00347">
    <property type="entry name" value="ZF_PARP_1"/>
    <property type="match status" value="2"/>
</dbReference>
<evidence type="ECO:0000256" key="28">
    <source>
        <dbReference type="ARBA" id="ARBA00033987"/>
    </source>
</evidence>
<comment type="catalytic activity">
    <reaction evidence="31">
        <text>L-seryl-[protein] + NAD(+) = O-(ADP-D-ribosyl)-L-seryl-[protein] + nicotinamide + H(+)</text>
        <dbReference type="Rhea" id="RHEA:58232"/>
        <dbReference type="Rhea" id="RHEA-COMP:9863"/>
        <dbReference type="Rhea" id="RHEA-COMP:15091"/>
        <dbReference type="ChEBI" id="CHEBI:15378"/>
        <dbReference type="ChEBI" id="CHEBI:17154"/>
        <dbReference type="ChEBI" id="CHEBI:29999"/>
        <dbReference type="ChEBI" id="CHEBI:57540"/>
        <dbReference type="ChEBI" id="CHEBI:142556"/>
    </reaction>
    <physiologicalReaction direction="left-to-right" evidence="31">
        <dbReference type="Rhea" id="RHEA:58233"/>
    </physiologicalReaction>
</comment>
<dbReference type="GO" id="GO:0003950">
    <property type="term" value="F:NAD+ poly-ADP-ribosyltransferase activity"/>
    <property type="evidence" value="ECO:0007669"/>
    <property type="project" value="UniProtKB-UniRule"/>
</dbReference>
<keyword evidence="8" id="KW-0399">Innate immunity</keyword>
<keyword evidence="23" id="KW-0234">DNA repair</keyword>
<keyword evidence="22" id="KW-0804">Transcription</keyword>
<dbReference type="InterPro" id="IPR038650">
    <property type="entry name" value="PADR1_C_dom_sf"/>
</dbReference>
<dbReference type="GO" id="GO:0003677">
    <property type="term" value="F:DNA binding"/>
    <property type="evidence" value="ECO:0007669"/>
    <property type="project" value="UniProtKB-UniRule"/>
</dbReference>
<dbReference type="FunFam" id="1.20.142.10:FF:000001">
    <property type="entry name" value="Poly [ADP-ribose] polymerase"/>
    <property type="match status" value="1"/>
</dbReference>
<keyword evidence="5" id="KW-0963">Cytoplasm</keyword>
<dbReference type="Pfam" id="PF00533">
    <property type="entry name" value="BRCT"/>
    <property type="match status" value="1"/>
</dbReference>
<dbReference type="InterPro" id="IPR004102">
    <property type="entry name" value="Poly(ADP-ribose)pol_reg_dom"/>
</dbReference>
<dbReference type="CDD" id="cd08001">
    <property type="entry name" value="WGR_PARP1_like"/>
    <property type="match status" value="1"/>
</dbReference>
<evidence type="ECO:0000313" key="40">
    <source>
        <dbReference type="Proteomes" id="UP000515135"/>
    </source>
</evidence>
<evidence type="ECO:0000256" key="10">
    <source>
        <dbReference type="ARBA" id="ARBA00022679"/>
    </source>
</evidence>
<evidence type="ECO:0000256" key="5">
    <source>
        <dbReference type="ARBA" id="ARBA00022490"/>
    </source>
</evidence>
<dbReference type="InterPro" id="IPR050800">
    <property type="entry name" value="ARTD/PARP"/>
</dbReference>
<dbReference type="GeneID" id="109465748"/>
<dbReference type="FunFam" id="2.20.25.630:FF:000001">
    <property type="entry name" value="Poly [ADP-ribose] polymerase"/>
    <property type="match status" value="1"/>
</dbReference>
<dbReference type="CDD" id="cd17747">
    <property type="entry name" value="BRCT_PARP1"/>
    <property type="match status" value="1"/>
</dbReference>
<dbReference type="PROSITE" id="PS51060">
    <property type="entry name" value="PARP_ALPHA_HD"/>
    <property type="match status" value="1"/>
</dbReference>
<evidence type="ECO:0000259" key="38">
    <source>
        <dbReference type="PROSITE" id="PS51060"/>
    </source>
</evidence>
<feature type="domain" description="PARP catalytic" evidence="37">
    <location>
        <begin position="776"/>
        <end position="1002"/>
    </location>
</feature>
<protein>
    <recommendedName>
        <fullName evidence="32 33">Poly [ADP-ribose] polymerase</fullName>
        <ecNumber evidence="32">2.4.2.30</ecNumber>
    </recommendedName>
</protein>
<dbReference type="PROSITE" id="PS51977">
    <property type="entry name" value="WGR"/>
    <property type="match status" value="1"/>
</dbReference>
<dbReference type="SMART" id="SM00773">
    <property type="entry name" value="WGR"/>
    <property type="match status" value="1"/>
</dbReference>
<dbReference type="Pfam" id="PF00644">
    <property type="entry name" value="PARP"/>
    <property type="match status" value="1"/>
</dbReference>
<evidence type="ECO:0000256" key="19">
    <source>
        <dbReference type="ARBA" id="ARBA00023015"/>
    </source>
</evidence>
<evidence type="ECO:0000259" key="39">
    <source>
        <dbReference type="PROSITE" id="PS51977"/>
    </source>
</evidence>
<keyword evidence="14" id="KW-0227">DNA damage</keyword>
<dbReference type="Gene3D" id="1.20.142.10">
    <property type="entry name" value="Poly(ADP-ribose) polymerase, regulatory domain"/>
    <property type="match status" value="1"/>
</dbReference>
<organism evidence="40 41">
    <name type="scientific">Branchiostoma belcheri</name>
    <name type="common">Amphioxus</name>
    <dbReference type="NCBI Taxonomy" id="7741"/>
    <lineage>
        <taxon>Eukaryota</taxon>
        <taxon>Metazoa</taxon>
        <taxon>Chordata</taxon>
        <taxon>Cephalochordata</taxon>
        <taxon>Leptocardii</taxon>
        <taxon>Amphioxiformes</taxon>
        <taxon>Branchiostomatidae</taxon>
        <taxon>Branchiostoma</taxon>
    </lineage>
</organism>
<evidence type="ECO:0000259" key="37">
    <source>
        <dbReference type="PROSITE" id="PS51059"/>
    </source>
</evidence>
<dbReference type="InterPro" id="IPR036616">
    <property type="entry name" value="Poly(ADP-ribose)pol_reg_dom_sf"/>
</dbReference>
<dbReference type="GO" id="GO:0016779">
    <property type="term" value="F:nucleotidyltransferase activity"/>
    <property type="evidence" value="ECO:0007669"/>
    <property type="project" value="UniProtKB-KW"/>
</dbReference>
<evidence type="ECO:0000256" key="13">
    <source>
        <dbReference type="ARBA" id="ARBA00022737"/>
    </source>
</evidence>
<dbReference type="Proteomes" id="UP000515135">
    <property type="component" value="Unplaced"/>
</dbReference>
<keyword evidence="40" id="KW-1185">Reference proteome</keyword>
<dbReference type="GO" id="GO:0070212">
    <property type="term" value="P:protein poly-ADP-ribosylation"/>
    <property type="evidence" value="ECO:0007669"/>
    <property type="project" value="TreeGrafter"/>
</dbReference>
<dbReference type="InterPro" id="IPR001510">
    <property type="entry name" value="Znf_PARP"/>
</dbReference>
<dbReference type="SUPFAM" id="SSF47587">
    <property type="entry name" value="Domain of poly(ADP-ribose) polymerase"/>
    <property type="match status" value="1"/>
</dbReference>
<keyword evidence="17 32" id="KW-0862">Zinc</keyword>
<dbReference type="SUPFAM" id="SSF56399">
    <property type="entry name" value="ADP-ribosylation"/>
    <property type="match status" value="1"/>
</dbReference>
<dbReference type="GO" id="GO:0005694">
    <property type="term" value="C:chromosome"/>
    <property type="evidence" value="ECO:0007669"/>
    <property type="project" value="UniProtKB-SubCell"/>
</dbReference>